<dbReference type="Proteomes" id="UP001162060">
    <property type="component" value="Unassembled WGS sequence"/>
</dbReference>
<keyword evidence="3" id="KW-0732">Signal</keyword>
<feature type="transmembrane region" description="Helical" evidence="2">
    <location>
        <begin position="684"/>
        <end position="701"/>
    </location>
</feature>
<dbReference type="SUPFAM" id="SSF81901">
    <property type="entry name" value="HCP-like"/>
    <property type="match status" value="3"/>
</dbReference>
<evidence type="ECO:0000313" key="5">
    <source>
        <dbReference type="Proteomes" id="UP001162060"/>
    </source>
</evidence>
<feature type="chain" id="PRO_5043640144" evidence="3">
    <location>
        <begin position="26"/>
        <end position="706"/>
    </location>
</feature>
<comment type="similarity">
    <text evidence="1">Belongs to the sel-1 family.</text>
</comment>
<protein>
    <submittedName>
        <fullName evidence="4">Uncharacterized protein</fullName>
    </submittedName>
</protein>
<reference evidence="4" key="1">
    <citation type="submission" date="2024-01" db="EMBL/GenBank/DDBJ databases">
        <authorList>
            <person name="Webb A."/>
        </authorList>
    </citation>
    <scope>NUCLEOTIDE SEQUENCE</scope>
    <source>
        <strain evidence="4">Pm1</strain>
    </source>
</reference>
<dbReference type="GO" id="GO:0036503">
    <property type="term" value="P:ERAD pathway"/>
    <property type="evidence" value="ECO:0007669"/>
    <property type="project" value="TreeGrafter"/>
</dbReference>
<dbReference type="AlphaFoldDB" id="A0AAV1TRP3"/>
<dbReference type="GO" id="GO:0005789">
    <property type="term" value="C:endoplasmic reticulum membrane"/>
    <property type="evidence" value="ECO:0007669"/>
    <property type="project" value="TreeGrafter"/>
</dbReference>
<evidence type="ECO:0000256" key="2">
    <source>
        <dbReference type="SAM" id="Phobius"/>
    </source>
</evidence>
<dbReference type="PANTHER" id="PTHR11102">
    <property type="entry name" value="SEL-1-LIKE PROTEIN"/>
    <property type="match status" value="1"/>
</dbReference>
<sequence length="706" mass="77878">MRWSFIRSLAAATFATALFTAPAFSSDVARSRPSDAIAPSSRLADALRRVQTENAVVRDLSDAALSPLVSSVDRRHALVQLGDMYFYGNRSLDTRVNGSLAMRLYAEAADLGAPRAQFHVGVALSYGLWGFPLDEAAAMTRYYFAALGGDTGAAMALGYKHDTGHGAPKKCESAVRYYEVAADDAVARRERNVSLPVMYDLPQRRLKTMAEEQHKKNPPGDSAIVDYYRFSAEKGDPDSTLSLATLYYYGVRGLTQDLERAALLFQKAYDLGSSEGAYRLGHIYSYGIGVKQDNVTAAKYLQEAVTEGIAAAQNELAHMHLVGKGVEVNELRAVELFKAAAKQGNMEAFYNLGVLHMRGESAMGISLALDHPEYEVAYGFFQVAAHRGHTIASQKVGHMKLHGIGTTRSCKTAVDSFKLVAERGEGERVLAQAYKDYERQDYEAAFMKYAVLVQQGYEVAQHNAAYLLDNGFLSPSSPMLSLASSSLVLEAEVVASTALKLYRLAAQQGNVDADLKIGDYFYYGKGGNPVDFAKASAHYSLASKRSNAEATFNLAVMYEHGIGVDRDFYLAKRYFDKARVAHSDANVPVALALWKLRVHKYFWSWKRWWNELVGDVQLSTENGSYPSASSDIAASINQNVADTEVGTGSALLSWLKKWWSGDVTLSMDTIWRVTFGELFQSDNFFIFVLMIALGVVVYIRTERQHM</sequence>
<comment type="caution">
    <text evidence="4">The sequence shown here is derived from an EMBL/GenBank/DDBJ whole genome shotgun (WGS) entry which is preliminary data.</text>
</comment>
<dbReference type="InterPro" id="IPR006597">
    <property type="entry name" value="Sel1-like"/>
</dbReference>
<dbReference type="SMART" id="SM00671">
    <property type="entry name" value="SEL1"/>
    <property type="match status" value="10"/>
</dbReference>
<dbReference type="PANTHER" id="PTHR11102:SF147">
    <property type="entry name" value="SEL1L ADAPTOR SUBUNIT OF ERAD E3 UBIQUITIN LIGASE"/>
    <property type="match status" value="1"/>
</dbReference>
<keyword evidence="2" id="KW-0472">Membrane</keyword>
<evidence type="ECO:0000256" key="3">
    <source>
        <dbReference type="SAM" id="SignalP"/>
    </source>
</evidence>
<dbReference type="EMBL" id="CAKLBY020000072">
    <property type="protein sequence ID" value="CAK7924117.1"/>
    <property type="molecule type" value="Genomic_DNA"/>
</dbReference>
<dbReference type="InterPro" id="IPR050767">
    <property type="entry name" value="Sel1_AlgK"/>
</dbReference>
<dbReference type="InterPro" id="IPR011990">
    <property type="entry name" value="TPR-like_helical_dom_sf"/>
</dbReference>
<proteinExistence type="inferred from homology"/>
<name>A0AAV1TRP3_9STRA</name>
<evidence type="ECO:0000256" key="1">
    <source>
        <dbReference type="ARBA" id="ARBA00038101"/>
    </source>
</evidence>
<feature type="signal peptide" evidence="3">
    <location>
        <begin position="1"/>
        <end position="25"/>
    </location>
</feature>
<dbReference type="Pfam" id="PF08238">
    <property type="entry name" value="Sel1"/>
    <property type="match status" value="10"/>
</dbReference>
<dbReference type="Gene3D" id="1.25.40.10">
    <property type="entry name" value="Tetratricopeptide repeat domain"/>
    <property type="match status" value="3"/>
</dbReference>
<organism evidence="4 5">
    <name type="scientific">Peronospora matthiolae</name>
    <dbReference type="NCBI Taxonomy" id="2874970"/>
    <lineage>
        <taxon>Eukaryota</taxon>
        <taxon>Sar</taxon>
        <taxon>Stramenopiles</taxon>
        <taxon>Oomycota</taxon>
        <taxon>Peronosporomycetes</taxon>
        <taxon>Peronosporales</taxon>
        <taxon>Peronosporaceae</taxon>
        <taxon>Peronospora</taxon>
    </lineage>
</organism>
<accession>A0AAV1TRP3</accession>
<keyword evidence="2" id="KW-1133">Transmembrane helix</keyword>
<keyword evidence="2" id="KW-0812">Transmembrane</keyword>
<gene>
    <name evidence="4" type="ORF">PM001_LOCUS9267</name>
</gene>
<evidence type="ECO:0000313" key="4">
    <source>
        <dbReference type="EMBL" id="CAK7924117.1"/>
    </source>
</evidence>